<dbReference type="EC" id="2.1.2.1" evidence="9"/>
<comment type="subcellular location">
    <subcellularLocation>
        <location evidence="2 9">Cytoplasm</location>
    </subcellularLocation>
</comment>
<gene>
    <name evidence="9" type="primary">glyA</name>
    <name evidence="12" type="ORF">KM295_02995</name>
</gene>
<dbReference type="RefSeq" id="WP_256028393.1">
    <property type="nucleotide sequence ID" value="NZ_JAHLKM010000002.1"/>
</dbReference>
<keyword evidence="6 9" id="KW-0554">One-carbon metabolism</keyword>
<keyword evidence="13" id="KW-1185">Reference proteome</keyword>
<evidence type="ECO:0000256" key="5">
    <source>
        <dbReference type="ARBA" id="ARBA00022490"/>
    </source>
</evidence>
<dbReference type="InterPro" id="IPR015422">
    <property type="entry name" value="PyrdxlP-dep_Trfase_small"/>
</dbReference>
<evidence type="ECO:0000256" key="10">
    <source>
        <dbReference type="PIRSR" id="PIRSR000412-50"/>
    </source>
</evidence>
<dbReference type="EMBL" id="JAHLKM010000002">
    <property type="protein sequence ID" value="MCQ4332468.1"/>
    <property type="molecule type" value="Genomic_DNA"/>
</dbReference>
<dbReference type="GO" id="GO:0035999">
    <property type="term" value="P:tetrahydrofolate interconversion"/>
    <property type="evidence" value="ECO:0007669"/>
    <property type="project" value="UniProtKB-UniRule"/>
</dbReference>
<comment type="pathway">
    <text evidence="9">One-carbon metabolism; tetrahydrofolate interconversion.</text>
</comment>
<evidence type="ECO:0000256" key="7">
    <source>
        <dbReference type="ARBA" id="ARBA00022679"/>
    </source>
</evidence>
<dbReference type="Pfam" id="PF00464">
    <property type="entry name" value="SHMT"/>
    <property type="match status" value="1"/>
</dbReference>
<comment type="subunit">
    <text evidence="4 9">Homodimer.</text>
</comment>
<evidence type="ECO:0000256" key="9">
    <source>
        <dbReference type="HAMAP-Rule" id="MF_00051"/>
    </source>
</evidence>
<dbReference type="InterPro" id="IPR015424">
    <property type="entry name" value="PyrdxlP-dep_Trfase"/>
</dbReference>
<dbReference type="PIRSF" id="PIRSF000412">
    <property type="entry name" value="SHMT"/>
    <property type="match status" value="1"/>
</dbReference>
<accession>A0A9R1CPB7</accession>
<name>A0A9R1CPB7_9EURY</name>
<comment type="pathway">
    <text evidence="9">Amino-acid biosynthesis; glycine biosynthesis; glycine from L-serine: step 1/1.</text>
</comment>
<feature type="binding site" evidence="9">
    <location>
        <position position="242"/>
    </location>
    <ligand>
        <name>(6S)-5,6,7,8-tetrahydrofolate</name>
        <dbReference type="ChEBI" id="CHEBI:57453"/>
    </ligand>
</feature>
<feature type="domain" description="Serine hydroxymethyltransferase-like" evidence="11">
    <location>
        <begin position="7"/>
        <end position="384"/>
    </location>
</feature>
<evidence type="ECO:0000313" key="13">
    <source>
        <dbReference type="Proteomes" id="UP001139494"/>
    </source>
</evidence>
<dbReference type="Gene3D" id="3.90.1150.10">
    <property type="entry name" value="Aspartate Aminotransferase, domain 1"/>
    <property type="match status" value="1"/>
</dbReference>
<dbReference type="PANTHER" id="PTHR11680:SF35">
    <property type="entry name" value="SERINE HYDROXYMETHYLTRANSFERASE 1"/>
    <property type="match status" value="1"/>
</dbReference>
<evidence type="ECO:0000259" key="11">
    <source>
        <dbReference type="Pfam" id="PF00464"/>
    </source>
</evidence>
<dbReference type="SUPFAM" id="SSF53383">
    <property type="entry name" value="PLP-dependent transferases"/>
    <property type="match status" value="1"/>
</dbReference>
<keyword evidence="7 9" id="KW-0808">Transferase</keyword>
<feature type="binding site" evidence="9">
    <location>
        <position position="119"/>
    </location>
    <ligand>
        <name>(6S)-5,6,7,8-tetrahydrofolate</name>
        <dbReference type="ChEBI" id="CHEBI:57453"/>
    </ligand>
</feature>
<evidence type="ECO:0000256" key="8">
    <source>
        <dbReference type="ARBA" id="ARBA00022898"/>
    </source>
</evidence>
<sequence length="424" mass="45635">MGYEQVRDTDPAVADALVGERQRQEDTLAMIASENHASEAVLEAQSSELTNKYAEGYAGERYYAGCGYADEIEELAIERARGLWGADHVNVQPHSGTQANMGVYLAMLDPGDRILSLELEHGGHLSHGHPANFTGKTYEVEQYEVDPETGYIDYEGLREHAESFDPDIVVSGYSAYPREVDFERIQTAADAADAYHLADIAHITGLVAAGVHESPVGVADFVTGSTHKTIRAGRGGIIMCDEEYADAIDAAVFPGVQGGPLMHNVAGKAVGFGEALTPGFEEYARQVVDNAEALGERLKEHGFSLVSGGTDTHLVLVDLRESHPDTSGTVAEEALEEVGIVLNKNTVPGETRSPFNPSGIRAGTPALTTRGFDEDACRQVADTIYRVVDNPDDESVKAEAAAEVSDLCAEFPLYDREDALVDFE</sequence>
<dbReference type="InterPro" id="IPR039429">
    <property type="entry name" value="SHMT-like_dom"/>
</dbReference>
<evidence type="ECO:0000256" key="1">
    <source>
        <dbReference type="ARBA" id="ARBA00001933"/>
    </source>
</evidence>
<dbReference type="Proteomes" id="UP001139494">
    <property type="component" value="Unassembled WGS sequence"/>
</dbReference>
<evidence type="ECO:0000256" key="4">
    <source>
        <dbReference type="ARBA" id="ARBA00011738"/>
    </source>
</evidence>
<dbReference type="FunFam" id="3.40.640.10:FF:000001">
    <property type="entry name" value="Serine hydroxymethyltransferase"/>
    <property type="match status" value="1"/>
</dbReference>
<dbReference type="InterPro" id="IPR015421">
    <property type="entry name" value="PyrdxlP-dep_Trfase_major"/>
</dbReference>
<protein>
    <recommendedName>
        <fullName evidence="9">Serine hydroxymethyltransferase</fullName>
        <shortName evidence="9">SHMT</shortName>
        <shortName evidence="9">Serine methylase</shortName>
        <ecNumber evidence="9">2.1.2.1</ecNumber>
    </recommendedName>
</protein>
<dbReference type="GO" id="GO:0005737">
    <property type="term" value="C:cytoplasm"/>
    <property type="evidence" value="ECO:0007669"/>
    <property type="project" value="UniProtKB-SubCell"/>
</dbReference>
<keyword evidence="8 9" id="KW-0663">Pyridoxal phosphate</keyword>
<evidence type="ECO:0000256" key="3">
    <source>
        <dbReference type="ARBA" id="ARBA00006376"/>
    </source>
</evidence>
<dbReference type="Gene3D" id="3.40.640.10">
    <property type="entry name" value="Type I PLP-dependent aspartate aminotransferase-like (Major domain)"/>
    <property type="match status" value="1"/>
</dbReference>
<reference evidence="12" key="1">
    <citation type="journal article" date="2023" name="Front. Microbiol.">
        <title>Genomic-based phylogenetic and metabolic analyses of the genus Natronomonas, and description of Natronomonas aquatica sp. nov.</title>
        <authorList>
            <person name="Garcia-Roldan A."/>
            <person name="Duran-Viseras A."/>
            <person name="de la Haba R.R."/>
            <person name="Corral P."/>
            <person name="Sanchez-Porro C."/>
            <person name="Ventosa A."/>
        </authorList>
    </citation>
    <scope>NUCLEOTIDE SEQUENCE</scope>
    <source>
        <strain evidence="12">F2-12</strain>
    </source>
</reference>
<keyword evidence="5 9" id="KW-0963">Cytoplasm</keyword>
<feature type="site" description="Plays an important role in substrate specificity" evidence="9">
    <location>
        <position position="227"/>
    </location>
</feature>
<comment type="similarity">
    <text evidence="3 9">Belongs to the SHMT family.</text>
</comment>
<evidence type="ECO:0000256" key="6">
    <source>
        <dbReference type="ARBA" id="ARBA00022563"/>
    </source>
</evidence>
<feature type="binding site" evidence="9">
    <location>
        <begin position="123"/>
        <end position="125"/>
    </location>
    <ligand>
        <name>(6S)-5,6,7,8-tetrahydrofolate</name>
        <dbReference type="ChEBI" id="CHEBI:57453"/>
    </ligand>
</feature>
<dbReference type="PANTHER" id="PTHR11680">
    <property type="entry name" value="SERINE HYDROXYMETHYLTRANSFERASE"/>
    <property type="match status" value="1"/>
</dbReference>
<comment type="cofactor">
    <cofactor evidence="1 9 10">
        <name>pyridoxal 5'-phosphate</name>
        <dbReference type="ChEBI" id="CHEBI:597326"/>
    </cofactor>
</comment>
<feature type="binding site" evidence="9">
    <location>
        <begin position="353"/>
        <end position="355"/>
    </location>
    <ligand>
        <name>(6S)-5,6,7,8-tetrahydrofolate</name>
        <dbReference type="ChEBI" id="CHEBI:57453"/>
    </ligand>
</feature>
<comment type="caution">
    <text evidence="12">The sequence shown here is derived from an EMBL/GenBank/DDBJ whole genome shotgun (WGS) entry which is preliminary data.</text>
</comment>
<proteinExistence type="inferred from homology"/>
<evidence type="ECO:0000313" key="12">
    <source>
        <dbReference type="EMBL" id="MCQ4332468.1"/>
    </source>
</evidence>
<dbReference type="InterPro" id="IPR049943">
    <property type="entry name" value="Ser_HO-MeTrfase-like"/>
</dbReference>
<dbReference type="PROSITE" id="PS00096">
    <property type="entry name" value="SHMT"/>
    <property type="match status" value="1"/>
</dbReference>
<feature type="modified residue" description="N6-(pyridoxal phosphate)lysine" evidence="9 10">
    <location>
        <position position="228"/>
    </location>
</feature>
<dbReference type="GO" id="GO:0004372">
    <property type="term" value="F:glycine hydroxymethyltransferase activity"/>
    <property type="evidence" value="ECO:0007669"/>
    <property type="project" value="UniProtKB-UniRule"/>
</dbReference>
<dbReference type="GO" id="GO:0019264">
    <property type="term" value="P:glycine biosynthetic process from serine"/>
    <property type="evidence" value="ECO:0007669"/>
    <property type="project" value="UniProtKB-UniRule"/>
</dbReference>
<comment type="function">
    <text evidence="9">Catalyzes the reversible interconversion of serine and glycine with tetrahydrofolate (THF) serving as the one-carbon carrier. Also exhibits THF-independent aldolase activity toward beta-hydroxyamino acids, producing glycine and aldehydes, via a retro-aldol mechanism.</text>
</comment>
<dbReference type="CDD" id="cd00378">
    <property type="entry name" value="SHMT"/>
    <property type="match status" value="1"/>
</dbReference>
<dbReference type="AlphaFoldDB" id="A0A9R1CPB7"/>
<dbReference type="InterPro" id="IPR001085">
    <property type="entry name" value="Ser_HO-MeTrfase"/>
</dbReference>
<dbReference type="GO" id="GO:0030170">
    <property type="term" value="F:pyridoxal phosphate binding"/>
    <property type="evidence" value="ECO:0007669"/>
    <property type="project" value="UniProtKB-UniRule"/>
</dbReference>
<dbReference type="NCBIfam" id="NF000586">
    <property type="entry name" value="PRK00011.1"/>
    <property type="match status" value="1"/>
</dbReference>
<evidence type="ECO:0000256" key="2">
    <source>
        <dbReference type="ARBA" id="ARBA00004496"/>
    </source>
</evidence>
<dbReference type="InterPro" id="IPR019798">
    <property type="entry name" value="Ser_HO-MeTrfase_PLP_BS"/>
</dbReference>
<keyword evidence="9" id="KW-0028">Amino-acid biosynthesis</keyword>
<dbReference type="HAMAP" id="MF_00051">
    <property type="entry name" value="SHMT"/>
    <property type="match status" value="1"/>
</dbReference>
<comment type="catalytic activity">
    <reaction evidence="9">
        <text>(6R)-5,10-methylene-5,6,7,8-tetrahydrofolate + glycine + H2O = (6S)-5,6,7,8-tetrahydrofolate + L-serine</text>
        <dbReference type="Rhea" id="RHEA:15481"/>
        <dbReference type="ChEBI" id="CHEBI:15377"/>
        <dbReference type="ChEBI" id="CHEBI:15636"/>
        <dbReference type="ChEBI" id="CHEBI:33384"/>
        <dbReference type="ChEBI" id="CHEBI:57305"/>
        <dbReference type="ChEBI" id="CHEBI:57453"/>
        <dbReference type="EC" id="2.1.2.1"/>
    </reaction>
</comment>
<organism evidence="12 13">
    <name type="scientific">Natronomonas aquatica</name>
    <dbReference type="NCBI Taxonomy" id="2841590"/>
    <lineage>
        <taxon>Archaea</taxon>
        <taxon>Methanobacteriati</taxon>
        <taxon>Methanobacteriota</taxon>
        <taxon>Stenosarchaea group</taxon>
        <taxon>Halobacteria</taxon>
        <taxon>Halobacteriales</taxon>
        <taxon>Natronomonadaceae</taxon>
        <taxon>Natronomonas</taxon>
    </lineage>
</organism>